<dbReference type="PANTHER" id="PTHR42085">
    <property type="entry name" value="F-BOX DOMAIN-CONTAINING PROTEIN"/>
    <property type="match status" value="1"/>
</dbReference>
<protein>
    <recommendedName>
        <fullName evidence="4">F-box domain-containing protein</fullName>
    </recommendedName>
</protein>
<dbReference type="AlphaFoldDB" id="A0A6G1LP98"/>
<dbReference type="InterPro" id="IPR038883">
    <property type="entry name" value="AN11006-like"/>
</dbReference>
<evidence type="ECO:0008006" key="4">
    <source>
        <dbReference type="Google" id="ProtNLM"/>
    </source>
</evidence>
<reference evidence="2" key="1">
    <citation type="journal article" date="2020" name="Stud. Mycol.">
        <title>101 Dothideomycetes genomes: a test case for predicting lifestyles and emergence of pathogens.</title>
        <authorList>
            <person name="Haridas S."/>
            <person name="Albert R."/>
            <person name="Binder M."/>
            <person name="Bloem J."/>
            <person name="Labutti K."/>
            <person name="Salamov A."/>
            <person name="Andreopoulos B."/>
            <person name="Baker S."/>
            <person name="Barry K."/>
            <person name="Bills G."/>
            <person name="Bluhm B."/>
            <person name="Cannon C."/>
            <person name="Castanera R."/>
            <person name="Culley D."/>
            <person name="Daum C."/>
            <person name="Ezra D."/>
            <person name="Gonzalez J."/>
            <person name="Henrissat B."/>
            <person name="Kuo A."/>
            <person name="Liang C."/>
            <person name="Lipzen A."/>
            <person name="Lutzoni F."/>
            <person name="Magnuson J."/>
            <person name="Mondo S."/>
            <person name="Nolan M."/>
            <person name="Ohm R."/>
            <person name="Pangilinan J."/>
            <person name="Park H.-J."/>
            <person name="Ramirez L."/>
            <person name="Alfaro M."/>
            <person name="Sun H."/>
            <person name="Tritt A."/>
            <person name="Yoshinaga Y."/>
            <person name="Zwiers L.-H."/>
            <person name="Turgeon B."/>
            <person name="Goodwin S."/>
            <person name="Spatafora J."/>
            <person name="Crous P."/>
            <person name="Grigoriev I."/>
        </authorList>
    </citation>
    <scope>NUCLEOTIDE SEQUENCE</scope>
    <source>
        <strain evidence="2">CBS 116005</strain>
    </source>
</reference>
<dbReference type="EMBL" id="ML995808">
    <property type="protein sequence ID" value="KAF2774332.1"/>
    <property type="molecule type" value="Genomic_DNA"/>
</dbReference>
<evidence type="ECO:0000313" key="2">
    <source>
        <dbReference type="EMBL" id="KAF2774332.1"/>
    </source>
</evidence>
<gene>
    <name evidence="2" type="ORF">EJ03DRAFT_346948</name>
</gene>
<dbReference type="PANTHER" id="PTHR42085:SF2">
    <property type="entry name" value="F-BOX DOMAIN-CONTAINING PROTEIN"/>
    <property type="match status" value="1"/>
</dbReference>
<dbReference type="Proteomes" id="UP000799436">
    <property type="component" value="Unassembled WGS sequence"/>
</dbReference>
<name>A0A6G1LP98_9PEZI</name>
<dbReference type="InterPro" id="IPR001370">
    <property type="entry name" value="BIR_rpt"/>
</dbReference>
<proteinExistence type="predicted"/>
<organism evidence="2 3">
    <name type="scientific">Teratosphaeria nubilosa</name>
    <dbReference type="NCBI Taxonomy" id="161662"/>
    <lineage>
        <taxon>Eukaryota</taxon>
        <taxon>Fungi</taxon>
        <taxon>Dikarya</taxon>
        <taxon>Ascomycota</taxon>
        <taxon>Pezizomycotina</taxon>
        <taxon>Dothideomycetes</taxon>
        <taxon>Dothideomycetidae</taxon>
        <taxon>Mycosphaerellales</taxon>
        <taxon>Teratosphaeriaceae</taxon>
        <taxon>Teratosphaeria</taxon>
    </lineage>
</organism>
<sequence>MATTTLGFINNVRNIDAKVLSWMLRPSLWSRSKIRVDLIDSPDLLTPPTSTMTARPDINHPSLPDRFATFQDFWDLHQPTARQLAAIGHVYDRPPLEAIEEGSRCAVCSHFVKREDSIRALEGSLHDHRSGGYSQNFDGFNFHSPGCTMLQTRLPLEPQSIFPGLSGGFKMHDLRRHWEKKSQPPRPTEPAPQRSQTSSLFSLPTELRLEIYARVLPTLDQTTDIVPLNQDSARITTKVGHEKTGPRDLTKCNVLRTCKAVHNEALDLLYHNITYRFASTKTLYLFLRHIGSHGRQLLKSIDVLCGSREDAITFSLLTTCETLRRIRIRLPRPMILWPGAPIWSVDGMGALLMLSGLEEVSFGNCGPKFKTCMDEDKSDAAVLRRELTRPKDEPSRVTWVNNQLNV</sequence>
<evidence type="ECO:0000313" key="3">
    <source>
        <dbReference type="Proteomes" id="UP000799436"/>
    </source>
</evidence>
<feature type="region of interest" description="Disordered" evidence="1">
    <location>
        <begin position="179"/>
        <end position="199"/>
    </location>
</feature>
<dbReference type="OrthoDB" id="2951834at2759"/>
<accession>A0A6G1LP98</accession>
<keyword evidence="3" id="KW-1185">Reference proteome</keyword>
<dbReference type="PROSITE" id="PS50143">
    <property type="entry name" value="BIR_REPEAT_2"/>
    <property type="match status" value="1"/>
</dbReference>
<evidence type="ECO:0000256" key="1">
    <source>
        <dbReference type="SAM" id="MobiDB-lite"/>
    </source>
</evidence>